<reference evidence="3" key="1">
    <citation type="submission" date="2021-01" db="EMBL/GenBank/DDBJ databases">
        <authorList>
            <person name="Corre E."/>
            <person name="Pelletier E."/>
            <person name="Niang G."/>
            <person name="Scheremetjew M."/>
            <person name="Finn R."/>
            <person name="Kale V."/>
            <person name="Holt S."/>
            <person name="Cochrane G."/>
            <person name="Meng A."/>
            <person name="Brown T."/>
            <person name="Cohen L."/>
        </authorList>
    </citation>
    <scope>NUCLEOTIDE SEQUENCE</scope>
    <source>
        <strain evidence="3">Clade-A-BCC118000</strain>
    </source>
</reference>
<dbReference type="SUPFAM" id="SSF69572">
    <property type="entry name" value="Activating enzymes of the ubiquitin-like proteins"/>
    <property type="match status" value="1"/>
</dbReference>
<dbReference type="GO" id="GO:0019948">
    <property type="term" value="F:SUMO activating enzyme activity"/>
    <property type="evidence" value="ECO:0007669"/>
    <property type="project" value="TreeGrafter"/>
</dbReference>
<gene>
    <name evidence="3" type="ORF">OLUC0939_LOCUS6819</name>
</gene>
<organism evidence="3">
    <name type="scientific">Ostreococcus sp. 'lucimarinus'</name>
    <dbReference type="NCBI Taxonomy" id="242159"/>
    <lineage>
        <taxon>Eukaryota</taxon>
        <taxon>Viridiplantae</taxon>
        <taxon>Chlorophyta</taxon>
        <taxon>Mamiellophyceae</taxon>
        <taxon>Mamiellales</taxon>
        <taxon>Bathycoccaceae</taxon>
        <taxon>Ostreococcus</taxon>
    </lineage>
</organism>
<dbReference type="InterPro" id="IPR035985">
    <property type="entry name" value="Ubiquitin-activating_enz"/>
</dbReference>
<name>A0A7R9T5W7_9CHLO</name>
<sequence length="348" mass="36988">MPATAASAADALTELELRVYDRQIRVWGVETQRRLGRASVLACAGATTTRATTTTRVGALAETLKNVALAGVGRAVIRDDAGERAEASRGEDGNFLNAASTRDDDADDVSVSRAEAMATTLREMNAFGEFEASTPNGRALADDAEALDGIEGFDAVVVAEMGLERAMRVNEACRRHGKPFFAAFSGASAAWFFADLGDAFEYAEGDEVKIAPRGATLRRALDAAEADFGRVKRRSPRMPLAVRVVAEFERAHGRAPTMEDWDALDALRVELPTRFGASADCVDAEHVRALVSGEREFPAINAIVGGVLAQEILKSISRKGAPCVNLFTFDVASGQGATYDLGGGETAR</sequence>
<protein>
    <recommendedName>
        <fullName evidence="2">THIF-type NAD/FAD binding fold domain-containing protein</fullName>
    </recommendedName>
</protein>
<dbReference type="PANTHER" id="PTHR10953">
    <property type="entry name" value="UBIQUITIN-ACTIVATING ENZYME E1"/>
    <property type="match status" value="1"/>
</dbReference>
<dbReference type="InterPro" id="IPR000594">
    <property type="entry name" value="ThiF_NAD_FAD-bd"/>
</dbReference>
<feature type="domain" description="THIF-type NAD/FAD binding fold" evidence="2">
    <location>
        <begin position="107"/>
        <end position="335"/>
    </location>
</feature>
<feature type="region of interest" description="Disordered" evidence="1">
    <location>
        <begin position="82"/>
        <end position="101"/>
    </location>
</feature>
<dbReference type="PANTHER" id="PTHR10953:SF162">
    <property type="entry name" value="SUMO-ACTIVATING ENZYME SUBUNIT 1"/>
    <property type="match status" value="1"/>
</dbReference>
<dbReference type="AlphaFoldDB" id="A0A7R9T5W7"/>
<dbReference type="Pfam" id="PF00899">
    <property type="entry name" value="ThiF"/>
    <property type="match status" value="1"/>
</dbReference>
<accession>A0A7R9T5W7</accession>
<dbReference type="GO" id="GO:0005737">
    <property type="term" value="C:cytoplasm"/>
    <property type="evidence" value="ECO:0007669"/>
    <property type="project" value="TreeGrafter"/>
</dbReference>
<dbReference type="GO" id="GO:0016925">
    <property type="term" value="P:protein sumoylation"/>
    <property type="evidence" value="ECO:0007669"/>
    <property type="project" value="TreeGrafter"/>
</dbReference>
<proteinExistence type="predicted"/>
<dbReference type="EMBL" id="HBDX01007919">
    <property type="protein sequence ID" value="CAD8226078.1"/>
    <property type="molecule type" value="Transcribed_RNA"/>
</dbReference>
<dbReference type="InterPro" id="IPR045886">
    <property type="entry name" value="ThiF/MoeB/HesA"/>
</dbReference>
<feature type="compositionally biased region" description="Basic and acidic residues" evidence="1">
    <location>
        <begin position="82"/>
        <end position="92"/>
    </location>
</feature>
<evidence type="ECO:0000259" key="2">
    <source>
        <dbReference type="Pfam" id="PF00899"/>
    </source>
</evidence>
<dbReference type="GO" id="GO:0031510">
    <property type="term" value="C:SUMO activating enzyme complex"/>
    <property type="evidence" value="ECO:0007669"/>
    <property type="project" value="TreeGrafter"/>
</dbReference>
<evidence type="ECO:0000313" key="3">
    <source>
        <dbReference type="EMBL" id="CAD8226078.1"/>
    </source>
</evidence>
<dbReference type="Gene3D" id="3.40.50.720">
    <property type="entry name" value="NAD(P)-binding Rossmann-like Domain"/>
    <property type="match status" value="1"/>
</dbReference>
<evidence type="ECO:0000256" key="1">
    <source>
        <dbReference type="SAM" id="MobiDB-lite"/>
    </source>
</evidence>